<name>A0ABY5ARU3_9CYAN</name>
<sequence>METPSANYDQPWKEAIEDYLEPFLAFFFPQVHELIDWTKSYQSLDKELQQISPSGREGERECDKLFQVWQKNGEEAYLLIHVEVQSQGDPDFDKRMYIYHYRSFDINPKVISLAILGDERPQWRPSGYSYELAGCRVEFSFPTVKLLDYQQQWETLEQSSNPFSLLVMAHLKTHVTRGQAEEREAWKWNLVQLLYERDYTEEDIIRFFRLLDWMMTLPQVLQERFDSKLRQYQEERKMPILSNIERQALETGRQEGRQEGVEEGSLEMARSAILDVLTVRFNQVPEQVRDRLAPMRDLSRLRQLLQQATLATSLGEFMAGLGD</sequence>
<evidence type="ECO:0000313" key="2">
    <source>
        <dbReference type="Proteomes" id="UP001056708"/>
    </source>
</evidence>
<dbReference type="PANTHER" id="PTHR35586">
    <property type="entry name" value="SLL1691 PROTEIN"/>
    <property type="match status" value="1"/>
</dbReference>
<proteinExistence type="predicted"/>
<dbReference type="Proteomes" id="UP001056708">
    <property type="component" value="Chromosome"/>
</dbReference>
<accession>A0ABY5ARU3</accession>
<dbReference type="RefSeq" id="WP_252663775.1">
    <property type="nucleotide sequence ID" value="NZ_CP098611.1"/>
</dbReference>
<gene>
    <name evidence="1" type="ORF">NEA10_03170</name>
</gene>
<organism evidence="1 2">
    <name type="scientific">Phormidium yuhuli AB48</name>
    <dbReference type="NCBI Taxonomy" id="2940671"/>
    <lineage>
        <taxon>Bacteria</taxon>
        <taxon>Bacillati</taxon>
        <taxon>Cyanobacteriota</taxon>
        <taxon>Cyanophyceae</taxon>
        <taxon>Oscillatoriophycideae</taxon>
        <taxon>Oscillatoriales</taxon>
        <taxon>Oscillatoriaceae</taxon>
        <taxon>Phormidium</taxon>
        <taxon>Phormidium yuhuli</taxon>
    </lineage>
</organism>
<dbReference type="PANTHER" id="PTHR35586:SF1">
    <property type="entry name" value="SLL1691 PROTEIN"/>
    <property type="match status" value="1"/>
</dbReference>
<dbReference type="EMBL" id="CP098611">
    <property type="protein sequence ID" value="USR91745.1"/>
    <property type="molecule type" value="Genomic_DNA"/>
</dbReference>
<evidence type="ECO:0000313" key="1">
    <source>
        <dbReference type="EMBL" id="USR91745.1"/>
    </source>
</evidence>
<keyword evidence="2" id="KW-1185">Reference proteome</keyword>
<protein>
    <submittedName>
        <fullName evidence="1">Transposase</fullName>
    </submittedName>
</protein>
<reference evidence="1" key="1">
    <citation type="submission" date="2022-06" db="EMBL/GenBank/DDBJ databases">
        <title>Genome sequence of Phormidium yuhuli AB48 isolated from an industrial photobioreactor environment.</title>
        <authorList>
            <person name="Qiu Y."/>
            <person name="Noonan A.J.C."/>
            <person name="Dofher K."/>
            <person name="Koch M."/>
            <person name="Kieft B."/>
            <person name="Lin X."/>
            <person name="Ziels R.M."/>
            <person name="Hallam S.J."/>
        </authorList>
    </citation>
    <scope>NUCLEOTIDE SEQUENCE</scope>
    <source>
        <strain evidence="1">AB48</strain>
    </source>
</reference>